<keyword evidence="4 10" id="KW-0808">Transferase</keyword>
<dbReference type="FunFam" id="3.40.140.20:FF:000001">
    <property type="entry name" value="Bifunctional purine biosynthesis protein PurH"/>
    <property type="match status" value="1"/>
</dbReference>
<dbReference type="GO" id="GO:0004643">
    <property type="term" value="F:phosphoribosylaminoimidazolecarboxamide formyltransferase activity"/>
    <property type="evidence" value="ECO:0007669"/>
    <property type="project" value="UniProtKB-UniRule"/>
</dbReference>
<dbReference type="SUPFAM" id="SSF53927">
    <property type="entry name" value="Cytidine deaminase-like"/>
    <property type="match status" value="1"/>
</dbReference>
<evidence type="ECO:0000256" key="1">
    <source>
        <dbReference type="ARBA" id="ARBA00004844"/>
    </source>
</evidence>
<dbReference type="FunFam" id="3.40.50.1380:FF:000001">
    <property type="entry name" value="Bifunctional purine biosynthesis protein PurH"/>
    <property type="match status" value="1"/>
</dbReference>
<dbReference type="SUPFAM" id="SSF52335">
    <property type="entry name" value="Methylglyoxal synthase-like"/>
    <property type="match status" value="1"/>
</dbReference>
<keyword evidence="5 10" id="KW-0658">Purine biosynthesis</keyword>
<proteinExistence type="inferred from homology"/>
<evidence type="ECO:0000256" key="2">
    <source>
        <dbReference type="ARBA" id="ARBA00004954"/>
    </source>
</evidence>
<evidence type="ECO:0000256" key="5">
    <source>
        <dbReference type="ARBA" id="ARBA00022755"/>
    </source>
</evidence>
<dbReference type="STRING" id="1291052.FC18_GL000328"/>
<evidence type="ECO:0000256" key="10">
    <source>
        <dbReference type="HAMAP-Rule" id="MF_00139"/>
    </source>
</evidence>
<dbReference type="PANTHER" id="PTHR11692:SF0">
    <property type="entry name" value="BIFUNCTIONAL PURINE BIOSYNTHESIS PROTEIN ATIC"/>
    <property type="match status" value="1"/>
</dbReference>
<protein>
    <recommendedName>
        <fullName evidence="10">Bifunctional purine biosynthesis protein PurH</fullName>
    </recommendedName>
    <domain>
        <recommendedName>
            <fullName evidence="10">Phosphoribosylaminoimidazolecarboxamide formyltransferase</fullName>
            <ecNumber evidence="10">2.1.2.3</ecNumber>
        </recommendedName>
        <alternativeName>
            <fullName evidence="10">AICAR transformylase</fullName>
        </alternativeName>
    </domain>
    <domain>
        <recommendedName>
            <fullName evidence="10">IMP cyclohydrolase</fullName>
            <ecNumber evidence="10">3.5.4.10</ecNumber>
        </recommendedName>
        <alternativeName>
            <fullName evidence="10">ATIC</fullName>
        </alternativeName>
        <alternativeName>
            <fullName evidence="10">IMP synthase</fullName>
        </alternativeName>
        <alternativeName>
            <fullName evidence="10">Inosinicase</fullName>
        </alternativeName>
    </domain>
</protein>
<comment type="pathway">
    <text evidence="1 10">Purine metabolism; IMP biosynthesis via de novo pathway; IMP from 5-formamido-1-(5-phospho-D-ribosyl)imidazole-4-carboxamide: step 1/1.</text>
</comment>
<dbReference type="InterPro" id="IPR036914">
    <property type="entry name" value="MGS-like_dom_sf"/>
</dbReference>
<dbReference type="EC" id="2.1.2.3" evidence="10"/>
<dbReference type="GO" id="GO:0005829">
    <property type="term" value="C:cytosol"/>
    <property type="evidence" value="ECO:0007669"/>
    <property type="project" value="TreeGrafter"/>
</dbReference>
<organism evidence="12 13">
    <name type="scientific">Lacticaseibacillus sharpeae JCM 1186 = DSM 20505</name>
    <dbReference type="NCBI Taxonomy" id="1291052"/>
    <lineage>
        <taxon>Bacteria</taxon>
        <taxon>Bacillati</taxon>
        <taxon>Bacillota</taxon>
        <taxon>Bacilli</taxon>
        <taxon>Lactobacillales</taxon>
        <taxon>Lactobacillaceae</taxon>
        <taxon>Lacticaseibacillus</taxon>
    </lineage>
</organism>
<evidence type="ECO:0000256" key="8">
    <source>
        <dbReference type="ARBA" id="ARBA00050488"/>
    </source>
</evidence>
<dbReference type="RefSeq" id="WP_056976243.1">
    <property type="nucleotide sequence ID" value="NZ_AYYO01000055.1"/>
</dbReference>
<dbReference type="PATRIC" id="fig|1291052.5.peg.339"/>
<dbReference type="CDD" id="cd01421">
    <property type="entry name" value="IMPCH"/>
    <property type="match status" value="1"/>
</dbReference>
<evidence type="ECO:0000313" key="12">
    <source>
        <dbReference type="EMBL" id="KRM54522.1"/>
    </source>
</evidence>
<keyword evidence="13" id="KW-1185">Reference proteome</keyword>
<dbReference type="PROSITE" id="PS51855">
    <property type="entry name" value="MGS"/>
    <property type="match status" value="1"/>
</dbReference>
<dbReference type="Pfam" id="PF02142">
    <property type="entry name" value="MGS"/>
    <property type="match status" value="1"/>
</dbReference>
<comment type="caution">
    <text evidence="12">The sequence shown here is derived from an EMBL/GenBank/DDBJ whole genome shotgun (WGS) entry which is preliminary data.</text>
</comment>
<sequence length="509" mass="53873">MNKRALISVYDKTGVADFARGLVARGFEVISTGGTQRALAAAGVPVTGVETVTGFPEMLDGRVKTLHPRIHAGILARRDDPAHMAALTDHDITPVDVVAVNLYPFAATIHTPGVTDSEAIEQIDIGGPSALRAAAKNSASVWAVVDAADYDAVLAGIDADDAQLRRQLAAKVFRTTAAYDAQIAAYLTTDEFPATFTPTYAKKQDLRYGENSHQAAAFYTEPYPAAGSIAAAQQLHGKELSFNNIKDADAALLTLADFDGPTVVAMKHMNPCGIGQAATIEGAWDKAFAADPVSIFGGIIALNREVDAATATKMHKLFLEIIIAPSFSPEALTILTTKKKNLRLMTVDMAANTDAKEYETIAVHGGLLIQERDKTVEEGTDLTVVTVAKPTPAQIDALVFAQKVVKHVKSNAIVVAKAGQTLGIGAGQMNRVGSVEIALAQAQQNANFAGAVLASDAFFPMGDSVDYAAKHGIRAIIQPGGSIRDQESIDKANEYGITMVTTGVRHFRH</sequence>
<keyword evidence="6 10" id="KW-0378">Hydrolase</keyword>
<dbReference type="SMART" id="SM00851">
    <property type="entry name" value="MGS"/>
    <property type="match status" value="1"/>
</dbReference>
<evidence type="ECO:0000256" key="3">
    <source>
        <dbReference type="ARBA" id="ARBA00007667"/>
    </source>
</evidence>
<evidence type="ECO:0000256" key="4">
    <source>
        <dbReference type="ARBA" id="ARBA00022679"/>
    </source>
</evidence>
<dbReference type="GO" id="GO:0003937">
    <property type="term" value="F:IMP cyclohydrolase activity"/>
    <property type="evidence" value="ECO:0007669"/>
    <property type="project" value="UniProtKB-UniRule"/>
</dbReference>
<dbReference type="InterPro" id="IPR002695">
    <property type="entry name" value="PurH-like"/>
</dbReference>
<name>A0A0R1ZJG6_9LACO</name>
<dbReference type="GO" id="GO:0006189">
    <property type="term" value="P:'de novo' IMP biosynthetic process"/>
    <property type="evidence" value="ECO:0007669"/>
    <property type="project" value="UniProtKB-UniRule"/>
</dbReference>
<dbReference type="EC" id="3.5.4.10" evidence="10"/>
<comment type="domain">
    <text evidence="10">The IMP cyclohydrolase activity resides in the N-terminal region.</text>
</comment>
<dbReference type="Pfam" id="PF01808">
    <property type="entry name" value="AICARFT_IMPCHas"/>
    <property type="match status" value="1"/>
</dbReference>
<comment type="catalytic activity">
    <reaction evidence="9 10">
        <text>IMP + H2O = 5-formamido-1-(5-phospho-D-ribosyl)imidazole-4-carboxamide</text>
        <dbReference type="Rhea" id="RHEA:18445"/>
        <dbReference type="ChEBI" id="CHEBI:15377"/>
        <dbReference type="ChEBI" id="CHEBI:58053"/>
        <dbReference type="ChEBI" id="CHEBI:58467"/>
        <dbReference type="EC" id="3.5.4.10"/>
    </reaction>
</comment>
<dbReference type="HAMAP" id="MF_00139">
    <property type="entry name" value="PurH"/>
    <property type="match status" value="1"/>
</dbReference>
<evidence type="ECO:0000256" key="7">
    <source>
        <dbReference type="ARBA" id="ARBA00023268"/>
    </source>
</evidence>
<dbReference type="Gene3D" id="3.40.50.1380">
    <property type="entry name" value="Methylglyoxal synthase-like domain"/>
    <property type="match status" value="1"/>
</dbReference>
<evidence type="ECO:0000313" key="13">
    <source>
        <dbReference type="Proteomes" id="UP000051679"/>
    </source>
</evidence>
<evidence type="ECO:0000256" key="6">
    <source>
        <dbReference type="ARBA" id="ARBA00022801"/>
    </source>
</evidence>
<dbReference type="InterPro" id="IPR024051">
    <property type="entry name" value="AICAR_Tfase_dup_dom_sf"/>
</dbReference>
<dbReference type="UniPathway" id="UPA00074">
    <property type="reaction ID" value="UER00133"/>
</dbReference>
<comment type="pathway">
    <text evidence="2 10">Purine metabolism; IMP biosynthesis via de novo pathway; 5-formamido-1-(5-phospho-D-ribosyl)imidazole-4-carboxamide from 5-amino-1-(5-phospho-D-ribosyl)imidazole-4-carboxamide (10-formyl THF route): step 1/1.</text>
</comment>
<dbReference type="AlphaFoldDB" id="A0A0R1ZJG6"/>
<dbReference type="FunFam" id="3.40.140.20:FF:000002">
    <property type="entry name" value="Bifunctional purine biosynthesis protein PurH"/>
    <property type="match status" value="1"/>
</dbReference>
<dbReference type="EMBL" id="AYYO01000055">
    <property type="protein sequence ID" value="KRM54522.1"/>
    <property type="molecule type" value="Genomic_DNA"/>
</dbReference>
<evidence type="ECO:0000259" key="11">
    <source>
        <dbReference type="PROSITE" id="PS51855"/>
    </source>
</evidence>
<evidence type="ECO:0000256" key="9">
    <source>
        <dbReference type="ARBA" id="ARBA00050687"/>
    </source>
</evidence>
<dbReference type="InterPro" id="IPR011607">
    <property type="entry name" value="MGS-like_dom"/>
</dbReference>
<gene>
    <name evidence="10" type="primary">purH</name>
    <name evidence="12" type="ORF">FC18_GL000328</name>
</gene>
<feature type="domain" description="MGS-like" evidence="11">
    <location>
        <begin position="1"/>
        <end position="145"/>
    </location>
</feature>
<reference evidence="12 13" key="1">
    <citation type="journal article" date="2015" name="Genome Announc.">
        <title>Expanding the biotechnology potential of lactobacilli through comparative genomics of 213 strains and associated genera.</title>
        <authorList>
            <person name="Sun Z."/>
            <person name="Harris H.M."/>
            <person name="McCann A."/>
            <person name="Guo C."/>
            <person name="Argimon S."/>
            <person name="Zhang W."/>
            <person name="Yang X."/>
            <person name="Jeffery I.B."/>
            <person name="Cooney J.C."/>
            <person name="Kagawa T.F."/>
            <person name="Liu W."/>
            <person name="Song Y."/>
            <person name="Salvetti E."/>
            <person name="Wrobel A."/>
            <person name="Rasinkangas P."/>
            <person name="Parkhill J."/>
            <person name="Rea M.C."/>
            <person name="O'Sullivan O."/>
            <person name="Ritari J."/>
            <person name="Douillard F.P."/>
            <person name="Paul Ross R."/>
            <person name="Yang R."/>
            <person name="Briner A.E."/>
            <person name="Felis G.E."/>
            <person name="de Vos W.M."/>
            <person name="Barrangou R."/>
            <person name="Klaenhammer T.R."/>
            <person name="Caufield P.W."/>
            <person name="Cui Y."/>
            <person name="Zhang H."/>
            <person name="O'Toole P.W."/>
        </authorList>
    </citation>
    <scope>NUCLEOTIDE SEQUENCE [LARGE SCALE GENOMIC DNA]</scope>
    <source>
        <strain evidence="12 13">DSM 20505</strain>
    </source>
</reference>
<dbReference type="Proteomes" id="UP000051679">
    <property type="component" value="Unassembled WGS sequence"/>
</dbReference>
<dbReference type="SMART" id="SM00798">
    <property type="entry name" value="AICARFT_IMPCHas"/>
    <property type="match status" value="1"/>
</dbReference>
<dbReference type="PIRSF" id="PIRSF000414">
    <property type="entry name" value="AICARFT_IMPCHas"/>
    <property type="match status" value="1"/>
</dbReference>
<dbReference type="PANTHER" id="PTHR11692">
    <property type="entry name" value="BIFUNCTIONAL PURINE BIOSYNTHESIS PROTEIN PURH"/>
    <property type="match status" value="1"/>
</dbReference>
<accession>A0A0R1ZJG6</accession>
<dbReference type="NCBIfam" id="NF002049">
    <property type="entry name" value="PRK00881.1"/>
    <property type="match status" value="1"/>
</dbReference>
<keyword evidence="7 10" id="KW-0511">Multifunctional enzyme</keyword>
<comment type="similarity">
    <text evidence="3 10">Belongs to the PurH family.</text>
</comment>
<dbReference type="Gene3D" id="3.40.140.20">
    <property type="match status" value="2"/>
</dbReference>
<comment type="catalytic activity">
    <reaction evidence="8 10">
        <text>(6R)-10-formyltetrahydrofolate + 5-amino-1-(5-phospho-beta-D-ribosyl)imidazole-4-carboxamide = 5-formamido-1-(5-phospho-D-ribosyl)imidazole-4-carboxamide + (6S)-5,6,7,8-tetrahydrofolate</text>
        <dbReference type="Rhea" id="RHEA:22192"/>
        <dbReference type="ChEBI" id="CHEBI:57453"/>
        <dbReference type="ChEBI" id="CHEBI:58467"/>
        <dbReference type="ChEBI" id="CHEBI:58475"/>
        <dbReference type="ChEBI" id="CHEBI:195366"/>
        <dbReference type="EC" id="2.1.2.3"/>
    </reaction>
</comment>
<dbReference type="NCBIfam" id="TIGR00355">
    <property type="entry name" value="purH"/>
    <property type="match status" value="1"/>
</dbReference>
<dbReference type="OrthoDB" id="9802065at2"/>
<dbReference type="InterPro" id="IPR016193">
    <property type="entry name" value="Cytidine_deaminase-like"/>
</dbReference>